<evidence type="ECO:0008006" key="3">
    <source>
        <dbReference type="Google" id="ProtNLM"/>
    </source>
</evidence>
<dbReference type="EMBL" id="MUGV01000004">
    <property type="protein sequence ID" value="OXA82056.1"/>
    <property type="molecule type" value="Genomic_DNA"/>
</dbReference>
<evidence type="ECO:0000313" key="2">
    <source>
        <dbReference type="Proteomes" id="UP000198382"/>
    </source>
</evidence>
<gene>
    <name evidence="1" type="ORF">B0A65_01460</name>
</gene>
<name>A0ABX4BWL9_FLAFR</name>
<organism evidence="1 2">
    <name type="scientific">Flavobacterium frigidimaris</name>
    <dbReference type="NCBI Taxonomy" id="262320"/>
    <lineage>
        <taxon>Bacteria</taxon>
        <taxon>Pseudomonadati</taxon>
        <taxon>Bacteroidota</taxon>
        <taxon>Flavobacteriia</taxon>
        <taxon>Flavobacteriales</taxon>
        <taxon>Flavobacteriaceae</taxon>
        <taxon>Flavobacterium</taxon>
    </lineage>
</organism>
<comment type="caution">
    <text evidence="1">The sequence shown here is derived from an EMBL/GenBank/DDBJ whole genome shotgun (WGS) entry which is preliminary data.</text>
</comment>
<reference evidence="1 2" key="1">
    <citation type="submission" date="2016-11" db="EMBL/GenBank/DDBJ databases">
        <title>Whole genomes of Flavobacteriaceae.</title>
        <authorList>
            <person name="Stine C."/>
            <person name="Li C."/>
            <person name="Tadesse D."/>
        </authorList>
    </citation>
    <scope>NUCLEOTIDE SEQUENCE [LARGE SCALE GENOMIC DNA]</scope>
    <source>
        <strain evidence="1 2">DSM 15937</strain>
    </source>
</reference>
<keyword evidence="2" id="KW-1185">Reference proteome</keyword>
<sequence>MVLIIFGFWTFTTIKAMVKTREEKQGLLLQKKVEGNVKVVKKEIVTNEGYESDTLTYEIAIYSQIEGKYKNISIEKKEYDKIEIGDFIRITFFTDNPAININF</sequence>
<dbReference type="Proteomes" id="UP000198382">
    <property type="component" value="Unassembled WGS sequence"/>
</dbReference>
<proteinExistence type="predicted"/>
<protein>
    <recommendedName>
        <fullName evidence="3">DUF3592 domain-containing protein</fullName>
    </recommendedName>
</protein>
<accession>A0ABX4BWL9</accession>
<evidence type="ECO:0000313" key="1">
    <source>
        <dbReference type="EMBL" id="OXA82056.1"/>
    </source>
</evidence>